<dbReference type="PANTHER" id="PTHR48081:SF6">
    <property type="entry name" value="PEPTIDASE S9 PROLYL OLIGOPEPTIDASE CATALYTIC DOMAIN-CONTAINING PROTEIN"/>
    <property type="match status" value="1"/>
</dbReference>
<evidence type="ECO:0000256" key="2">
    <source>
        <dbReference type="SAM" id="SignalP"/>
    </source>
</evidence>
<dbReference type="HOGENOM" id="CLU_012494_5_1_5"/>
<dbReference type="eggNOG" id="COG0657">
    <property type="taxonomic scope" value="Bacteria"/>
</dbReference>
<evidence type="ECO:0000256" key="1">
    <source>
        <dbReference type="ARBA" id="ARBA00022801"/>
    </source>
</evidence>
<sequence>MIGRPMRAAALLALLLAPLAAPAQTVPPSLPVPAEFATALPLRTGDVPNGNGPEQWNGKPGAMSVRNTVSASLVPVLPDVGKRTGAAVVIAPGGGFMTLSWDHEGMEVARVMADHGIAAFVLKYRVDPTPRDPAGFGRAMSARMTNWIGKPGEGLKITTPSYAVADGIAALRLVRARAGEWGIDPTRVGMIGFSAGARTTLGVTLQAAPADRPAFIAPIYPPMERIAVPADAPPMFVAMATDDPLSGRAGYGLLESWAAARRPFEFHAYQRSGHGFGLGVKGTTTQGWIDGLLRWITFNGFLKARP</sequence>
<dbReference type="Pfam" id="PF07859">
    <property type="entry name" value="Abhydrolase_3"/>
    <property type="match status" value="1"/>
</dbReference>
<feature type="signal peptide" evidence="2">
    <location>
        <begin position="1"/>
        <end position="23"/>
    </location>
</feature>
<dbReference type="PANTHER" id="PTHR48081">
    <property type="entry name" value="AB HYDROLASE SUPERFAMILY PROTEIN C4A8.06C"/>
    <property type="match status" value="1"/>
</dbReference>
<organism evidence="4 5">
    <name type="scientific">Sphingomonas taxi</name>
    <dbReference type="NCBI Taxonomy" id="1549858"/>
    <lineage>
        <taxon>Bacteria</taxon>
        <taxon>Pseudomonadati</taxon>
        <taxon>Pseudomonadota</taxon>
        <taxon>Alphaproteobacteria</taxon>
        <taxon>Sphingomonadales</taxon>
        <taxon>Sphingomonadaceae</taxon>
        <taxon>Sphingomonas</taxon>
    </lineage>
</organism>
<dbReference type="Gene3D" id="3.40.50.1820">
    <property type="entry name" value="alpha/beta hydrolase"/>
    <property type="match status" value="1"/>
</dbReference>
<proteinExistence type="predicted"/>
<dbReference type="InterPro" id="IPR013094">
    <property type="entry name" value="AB_hydrolase_3"/>
</dbReference>
<feature type="chain" id="PRO_5001934182" description="Alpha/beta hydrolase fold-3 domain-containing protein" evidence="2">
    <location>
        <begin position="24"/>
        <end position="306"/>
    </location>
</feature>
<dbReference type="AlphaFoldDB" id="A0A097EF67"/>
<gene>
    <name evidence="4" type="ORF">MC45_07235</name>
</gene>
<evidence type="ECO:0000313" key="5">
    <source>
        <dbReference type="Proteomes" id="UP000033200"/>
    </source>
</evidence>
<accession>A0A097EF67</accession>
<evidence type="ECO:0000313" key="4">
    <source>
        <dbReference type="EMBL" id="AIT06217.1"/>
    </source>
</evidence>
<dbReference type="EMBL" id="CP009571">
    <property type="protein sequence ID" value="AIT06217.1"/>
    <property type="molecule type" value="Genomic_DNA"/>
</dbReference>
<reference evidence="4 5" key="1">
    <citation type="submission" date="2014-09" db="EMBL/GenBank/DDBJ databases">
        <title>Using Illumina technology Improving SMRT sequencing Genome Assembly by RASTools.</title>
        <authorList>
            <person name="Zhou Y."/>
            <person name="Ma T."/>
            <person name="Liu T."/>
        </authorList>
    </citation>
    <scope>NUCLEOTIDE SEQUENCE [LARGE SCALE GENOMIC DNA]</scope>
    <source>
        <strain evidence="4 5">ATCC 55669</strain>
    </source>
</reference>
<keyword evidence="5" id="KW-1185">Reference proteome</keyword>
<name>A0A097EF67_9SPHN</name>
<dbReference type="InterPro" id="IPR029058">
    <property type="entry name" value="AB_hydrolase_fold"/>
</dbReference>
<dbReference type="SUPFAM" id="SSF53474">
    <property type="entry name" value="alpha/beta-Hydrolases"/>
    <property type="match status" value="1"/>
</dbReference>
<feature type="domain" description="Alpha/beta hydrolase fold-3" evidence="3">
    <location>
        <begin position="163"/>
        <end position="223"/>
    </location>
</feature>
<protein>
    <recommendedName>
        <fullName evidence="3">Alpha/beta hydrolase fold-3 domain-containing protein</fullName>
    </recommendedName>
</protein>
<dbReference type="Proteomes" id="UP000033200">
    <property type="component" value="Chromosome"/>
</dbReference>
<keyword evidence="2" id="KW-0732">Signal</keyword>
<dbReference type="GO" id="GO:0016787">
    <property type="term" value="F:hydrolase activity"/>
    <property type="evidence" value="ECO:0007669"/>
    <property type="project" value="UniProtKB-KW"/>
</dbReference>
<keyword evidence="1" id="KW-0378">Hydrolase</keyword>
<dbReference type="InterPro" id="IPR050300">
    <property type="entry name" value="GDXG_lipolytic_enzyme"/>
</dbReference>
<evidence type="ECO:0000259" key="3">
    <source>
        <dbReference type="Pfam" id="PF07859"/>
    </source>
</evidence>
<dbReference type="KEGG" id="stax:MC45_07235"/>
<dbReference type="STRING" id="1549858.MC45_07235"/>